<comment type="subcellular location">
    <subcellularLocation>
        <location evidence="8">Cytoplasm</location>
    </subcellularLocation>
</comment>
<dbReference type="PANTHER" id="PTHR19136:SF81">
    <property type="entry name" value="MOLYBDENUM COFACTOR GUANYLYLTRANSFERASE"/>
    <property type="match status" value="1"/>
</dbReference>
<comment type="cofactor">
    <cofactor evidence="8">
        <name>Mg(2+)</name>
        <dbReference type="ChEBI" id="CHEBI:18420"/>
    </cofactor>
</comment>
<evidence type="ECO:0000313" key="10">
    <source>
        <dbReference type="EMBL" id="OBR63642.1"/>
    </source>
</evidence>
<dbReference type="EC" id="2.7.7.77" evidence="8"/>
<comment type="catalytic activity">
    <reaction evidence="8">
        <text>Mo-molybdopterin + GTP + H(+) = Mo-molybdopterin guanine dinucleotide + diphosphate</text>
        <dbReference type="Rhea" id="RHEA:34243"/>
        <dbReference type="ChEBI" id="CHEBI:15378"/>
        <dbReference type="ChEBI" id="CHEBI:33019"/>
        <dbReference type="ChEBI" id="CHEBI:37565"/>
        <dbReference type="ChEBI" id="CHEBI:71302"/>
        <dbReference type="ChEBI" id="CHEBI:71310"/>
        <dbReference type="EC" id="2.7.7.77"/>
    </reaction>
</comment>
<keyword evidence="7 8" id="KW-0501">Molybdenum cofactor biosynthesis</keyword>
<feature type="domain" description="MobA-like NTP transferase" evidence="9">
    <location>
        <begin position="6"/>
        <end position="189"/>
    </location>
</feature>
<keyword evidence="3 8" id="KW-0479">Metal-binding</keyword>
<dbReference type="Pfam" id="PF12804">
    <property type="entry name" value="NTP_transf_3"/>
    <property type="match status" value="1"/>
</dbReference>
<feature type="binding site" evidence="8">
    <location>
        <position position="134"/>
    </location>
    <ligand>
        <name>Mg(2+)</name>
        <dbReference type="ChEBI" id="CHEBI:18420"/>
    </ligand>
</feature>
<dbReference type="InterPro" id="IPR013482">
    <property type="entry name" value="Molybde_CF_guanTrfase"/>
</dbReference>
<feature type="binding site" evidence="8">
    <location>
        <position position="134"/>
    </location>
    <ligand>
        <name>GTP</name>
        <dbReference type="ChEBI" id="CHEBI:37565"/>
    </ligand>
</feature>
<evidence type="ECO:0000256" key="5">
    <source>
        <dbReference type="ARBA" id="ARBA00022842"/>
    </source>
</evidence>
<evidence type="ECO:0000256" key="7">
    <source>
        <dbReference type="ARBA" id="ARBA00023150"/>
    </source>
</evidence>
<keyword evidence="11" id="KW-1185">Reference proteome</keyword>
<keyword evidence="1 8" id="KW-0963">Cytoplasm</keyword>
<dbReference type="SUPFAM" id="SSF53448">
    <property type="entry name" value="Nucleotide-diphospho-sugar transferases"/>
    <property type="match status" value="1"/>
</dbReference>
<dbReference type="PANTHER" id="PTHR19136">
    <property type="entry name" value="MOLYBDENUM COFACTOR GUANYLYLTRANSFERASE"/>
    <property type="match status" value="1"/>
</dbReference>
<evidence type="ECO:0000256" key="3">
    <source>
        <dbReference type="ARBA" id="ARBA00022723"/>
    </source>
</evidence>
<dbReference type="GO" id="GO:0061603">
    <property type="term" value="F:molybdenum cofactor guanylyltransferase activity"/>
    <property type="evidence" value="ECO:0007669"/>
    <property type="project" value="UniProtKB-EC"/>
</dbReference>
<feature type="binding site" evidence="8">
    <location>
        <position position="105"/>
    </location>
    <ligand>
        <name>GTP</name>
        <dbReference type="ChEBI" id="CHEBI:37565"/>
    </ligand>
</feature>
<evidence type="ECO:0000256" key="8">
    <source>
        <dbReference type="HAMAP-Rule" id="MF_00316"/>
    </source>
</evidence>
<comment type="function">
    <text evidence="8">Transfers a GMP moiety from GTP to Mo-molybdopterin (Mo-MPT) cofactor (Moco or molybdenum cofactor) to form Mo-molybdopterin guanine dinucleotide (Mo-MGD) cofactor.</text>
</comment>
<comment type="domain">
    <text evidence="8">The N-terminal domain determines nucleotide recognition and specific binding, while the C-terminal domain determines the specific binding to the target protein.</text>
</comment>
<feature type="binding site" evidence="8">
    <location>
        <position position="21"/>
    </location>
    <ligand>
        <name>GTP</name>
        <dbReference type="ChEBI" id="CHEBI:37565"/>
    </ligand>
</feature>
<evidence type="ECO:0000259" key="9">
    <source>
        <dbReference type="Pfam" id="PF12804"/>
    </source>
</evidence>
<reference evidence="10 11" key="1">
    <citation type="submission" date="2016-05" db="EMBL/GenBank/DDBJ databases">
        <title>Paenibacillus oryzae. sp. nov., isolated from the rice root.</title>
        <authorList>
            <person name="Zhang J."/>
            <person name="Zhang X."/>
        </authorList>
    </citation>
    <scope>NUCLEOTIDE SEQUENCE [LARGE SCALE GENOMIC DNA]</scope>
    <source>
        <strain evidence="10 11">1DrF-4</strain>
    </source>
</reference>
<dbReference type="HAMAP" id="MF_00316">
    <property type="entry name" value="MobA"/>
    <property type="match status" value="1"/>
</dbReference>
<keyword evidence="6 8" id="KW-0342">GTP-binding</keyword>
<accession>A0A1A5YDI4</accession>
<dbReference type="STRING" id="1844972.A7K91_06785"/>
<dbReference type="GO" id="GO:0006777">
    <property type="term" value="P:Mo-molybdopterin cofactor biosynthetic process"/>
    <property type="evidence" value="ECO:0007669"/>
    <property type="project" value="UniProtKB-KW"/>
</dbReference>
<dbReference type="Proteomes" id="UP000092024">
    <property type="component" value="Unassembled WGS sequence"/>
</dbReference>
<evidence type="ECO:0000256" key="1">
    <source>
        <dbReference type="ARBA" id="ARBA00022490"/>
    </source>
</evidence>
<comment type="caution">
    <text evidence="10">The sequence shown here is derived from an EMBL/GenBank/DDBJ whole genome shotgun (WGS) entry which is preliminary data.</text>
</comment>
<comment type="caution">
    <text evidence="8">Lacks conserved residue(s) required for the propagation of feature annotation.</text>
</comment>
<dbReference type="CDD" id="cd02503">
    <property type="entry name" value="MobA"/>
    <property type="match status" value="1"/>
</dbReference>
<evidence type="ECO:0000256" key="2">
    <source>
        <dbReference type="ARBA" id="ARBA00022679"/>
    </source>
</evidence>
<gene>
    <name evidence="8" type="primary">mobA</name>
    <name evidence="10" type="ORF">A7K91_06785</name>
</gene>
<comment type="similarity">
    <text evidence="8">Belongs to the MobA family.</text>
</comment>
<dbReference type="InterPro" id="IPR025877">
    <property type="entry name" value="MobA-like_NTP_Trfase"/>
</dbReference>
<dbReference type="RefSeq" id="WP_068686158.1">
    <property type="nucleotide sequence ID" value="NZ_LYPA01000071.1"/>
</dbReference>
<dbReference type="GO" id="GO:0005737">
    <property type="term" value="C:cytoplasm"/>
    <property type="evidence" value="ECO:0007669"/>
    <property type="project" value="UniProtKB-SubCell"/>
</dbReference>
<dbReference type="AlphaFoldDB" id="A0A1A5YDI4"/>
<evidence type="ECO:0000256" key="6">
    <source>
        <dbReference type="ARBA" id="ARBA00023134"/>
    </source>
</evidence>
<name>A0A1A5YDI4_9BACL</name>
<dbReference type="EMBL" id="LYPA01000071">
    <property type="protein sequence ID" value="OBR63642.1"/>
    <property type="molecule type" value="Genomic_DNA"/>
</dbReference>
<evidence type="ECO:0000313" key="11">
    <source>
        <dbReference type="Proteomes" id="UP000092024"/>
    </source>
</evidence>
<organism evidence="10 11">
    <name type="scientific">Paenibacillus oryzae</name>
    <dbReference type="NCBI Taxonomy" id="1844972"/>
    <lineage>
        <taxon>Bacteria</taxon>
        <taxon>Bacillati</taxon>
        <taxon>Bacillota</taxon>
        <taxon>Bacilli</taxon>
        <taxon>Bacillales</taxon>
        <taxon>Paenibacillaceae</taxon>
        <taxon>Paenibacillus</taxon>
    </lineage>
</organism>
<dbReference type="GO" id="GO:0005525">
    <property type="term" value="F:GTP binding"/>
    <property type="evidence" value="ECO:0007669"/>
    <property type="project" value="UniProtKB-UniRule"/>
</dbReference>
<proteinExistence type="inferred from homology"/>
<feature type="binding site" evidence="8">
    <location>
        <begin position="9"/>
        <end position="11"/>
    </location>
    <ligand>
        <name>GTP</name>
        <dbReference type="ChEBI" id="CHEBI:37565"/>
    </ligand>
</feature>
<dbReference type="InterPro" id="IPR029044">
    <property type="entry name" value="Nucleotide-diphossugar_trans"/>
</dbReference>
<keyword evidence="4 8" id="KW-0547">Nucleotide-binding</keyword>
<sequence>MSYLNGLILAGGQSSRMGRDKALLPINGEPLLLRLAKQIAPIAGELVIACGSREKEVAYREALAPWLDAAVAVHPNHVPEANRDYPRDGQEGRSNAKPSIRFVTDSYPGQGPLAGLHAGLQSLPEGYVFVTACDSPDVSLSLIEVLEKLIGGEADVVCLPGQPFHGLYHTSVAEAAKAALERGERRLMGLLWELQAVFLQLEMPGYSPINLNTPEEYEAYLKGQLEGRKA</sequence>
<keyword evidence="5 8" id="KW-0460">Magnesium</keyword>
<dbReference type="Gene3D" id="3.90.550.10">
    <property type="entry name" value="Spore Coat Polysaccharide Biosynthesis Protein SpsA, Chain A"/>
    <property type="match status" value="1"/>
</dbReference>
<evidence type="ECO:0000256" key="4">
    <source>
        <dbReference type="ARBA" id="ARBA00022741"/>
    </source>
</evidence>
<dbReference type="GO" id="GO:0046872">
    <property type="term" value="F:metal ion binding"/>
    <property type="evidence" value="ECO:0007669"/>
    <property type="project" value="UniProtKB-KW"/>
</dbReference>
<keyword evidence="2 8" id="KW-0808">Transferase</keyword>
<protein>
    <recommendedName>
        <fullName evidence="8">Probable molybdenum cofactor guanylyltransferase</fullName>
        <shortName evidence="8">MoCo guanylyltransferase</shortName>
        <ecNumber evidence="8">2.7.7.77</ecNumber>
    </recommendedName>
    <alternativeName>
        <fullName evidence="8">GTP:molybdopterin guanylyltransferase</fullName>
    </alternativeName>
    <alternativeName>
        <fullName evidence="8">Mo-MPT guanylyltransferase</fullName>
    </alternativeName>
    <alternativeName>
        <fullName evidence="8">Molybdopterin guanylyltransferase</fullName>
    </alternativeName>
    <alternativeName>
        <fullName evidence="8">Molybdopterin-guanine dinucleotide synthase</fullName>
        <shortName evidence="8">MGD synthase</shortName>
    </alternativeName>
</protein>
<dbReference type="OrthoDB" id="9788394at2"/>